<evidence type="ECO:0008006" key="4">
    <source>
        <dbReference type="Google" id="ProtNLM"/>
    </source>
</evidence>
<evidence type="ECO:0000313" key="3">
    <source>
        <dbReference type="Proteomes" id="UP001602013"/>
    </source>
</evidence>
<feature type="compositionally biased region" description="Acidic residues" evidence="1">
    <location>
        <begin position="100"/>
        <end position="111"/>
    </location>
</feature>
<organism evidence="2 3">
    <name type="scientific">Microtetraspora malaysiensis</name>
    <dbReference type="NCBI Taxonomy" id="161358"/>
    <lineage>
        <taxon>Bacteria</taxon>
        <taxon>Bacillati</taxon>
        <taxon>Actinomycetota</taxon>
        <taxon>Actinomycetes</taxon>
        <taxon>Streptosporangiales</taxon>
        <taxon>Streptosporangiaceae</taxon>
        <taxon>Microtetraspora</taxon>
    </lineage>
</organism>
<feature type="region of interest" description="Disordered" evidence="1">
    <location>
        <begin position="86"/>
        <end position="111"/>
    </location>
</feature>
<dbReference type="Proteomes" id="UP001602013">
    <property type="component" value="Unassembled WGS sequence"/>
</dbReference>
<comment type="caution">
    <text evidence="2">The sequence shown here is derived from an EMBL/GenBank/DDBJ whole genome shotgun (WGS) entry which is preliminary data.</text>
</comment>
<sequence length="111" mass="11886">MTSTSTYGPQRRTHLEELAGRLPERGLVGRMLGGADPVLWVWHPETGNQTIIFAAPTIDGWMFLWSPDGQESAEDPGKTAYAVTHLLSGTGRGGPGPDASDGDDDLAERLP</sequence>
<protein>
    <recommendedName>
        <fullName evidence="4">Immunity protein 35 domain-containing protein</fullName>
    </recommendedName>
</protein>
<accession>A0ABW6SV88</accession>
<proteinExistence type="predicted"/>
<gene>
    <name evidence="2" type="ORF">ACFYXI_21590</name>
</gene>
<dbReference type="RefSeq" id="WP_387413613.1">
    <property type="nucleotide sequence ID" value="NZ_JBIASD010000014.1"/>
</dbReference>
<keyword evidence="3" id="KW-1185">Reference proteome</keyword>
<evidence type="ECO:0000256" key="1">
    <source>
        <dbReference type="SAM" id="MobiDB-lite"/>
    </source>
</evidence>
<evidence type="ECO:0000313" key="2">
    <source>
        <dbReference type="EMBL" id="MFF3668183.1"/>
    </source>
</evidence>
<reference evidence="2 3" key="1">
    <citation type="submission" date="2024-10" db="EMBL/GenBank/DDBJ databases">
        <title>The Natural Products Discovery Center: Release of the First 8490 Sequenced Strains for Exploring Actinobacteria Biosynthetic Diversity.</title>
        <authorList>
            <person name="Kalkreuter E."/>
            <person name="Kautsar S.A."/>
            <person name="Yang D."/>
            <person name="Bader C.D."/>
            <person name="Teijaro C.N."/>
            <person name="Fluegel L."/>
            <person name="Davis C.M."/>
            <person name="Simpson J.R."/>
            <person name="Lauterbach L."/>
            <person name="Steele A.D."/>
            <person name="Gui C."/>
            <person name="Meng S."/>
            <person name="Li G."/>
            <person name="Viehrig K."/>
            <person name="Ye F."/>
            <person name="Su P."/>
            <person name="Kiefer A.F."/>
            <person name="Nichols A."/>
            <person name="Cepeda A.J."/>
            <person name="Yan W."/>
            <person name="Fan B."/>
            <person name="Jiang Y."/>
            <person name="Adhikari A."/>
            <person name="Zheng C.-J."/>
            <person name="Schuster L."/>
            <person name="Cowan T.M."/>
            <person name="Smanski M.J."/>
            <person name="Chevrette M.G."/>
            <person name="De Carvalho L.P.S."/>
            <person name="Shen B."/>
        </authorList>
    </citation>
    <scope>NUCLEOTIDE SEQUENCE [LARGE SCALE GENOMIC DNA]</scope>
    <source>
        <strain evidence="2 3">NPDC002173</strain>
    </source>
</reference>
<dbReference type="EMBL" id="JBIASD010000014">
    <property type="protein sequence ID" value="MFF3668183.1"/>
    <property type="molecule type" value="Genomic_DNA"/>
</dbReference>
<name>A0ABW6SV88_9ACTN</name>